<evidence type="ECO:0000313" key="1">
    <source>
        <dbReference type="EMBL" id="MFB9759583.1"/>
    </source>
</evidence>
<name>A0ABV5WGN8_9BACI</name>
<organism evidence="1 2">
    <name type="scientific">Ectobacillus funiculus</name>
    <dbReference type="NCBI Taxonomy" id="137993"/>
    <lineage>
        <taxon>Bacteria</taxon>
        <taxon>Bacillati</taxon>
        <taxon>Bacillota</taxon>
        <taxon>Bacilli</taxon>
        <taxon>Bacillales</taxon>
        <taxon>Bacillaceae</taxon>
        <taxon>Ectobacillus</taxon>
    </lineage>
</organism>
<evidence type="ECO:0000313" key="2">
    <source>
        <dbReference type="Proteomes" id="UP001589609"/>
    </source>
</evidence>
<protein>
    <submittedName>
        <fullName evidence="1">Uncharacterized protein</fullName>
    </submittedName>
</protein>
<proteinExistence type="predicted"/>
<sequence>MEERYVIEQTRDIDKFEQQLLCNATREQQRDGHTRGKWNRLVQLYIRQKAILEEYPFPEALEEERTNLEDDDSVIPSIKHITQNIDLAEYEHFYRWGLKRIGTPNYRVIYTVENFWKVVLLHHFVKEYNGAIRAEDIEQAIERYAEYLITY</sequence>
<gene>
    <name evidence="1" type="ORF">ACFFMS_14250</name>
</gene>
<dbReference type="Proteomes" id="UP001589609">
    <property type="component" value="Unassembled WGS sequence"/>
</dbReference>
<comment type="caution">
    <text evidence="1">The sequence shown here is derived from an EMBL/GenBank/DDBJ whole genome shotgun (WGS) entry which is preliminary data.</text>
</comment>
<keyword evidence="2" id="KW-1185">Reference proteome</keyword>
<dbReference type="RefSeq" id="WP_379949901.1">
    <property type="nucleotide sequence ID" value="NZ_JBHMAF010000074.1"/>
</dbReference>
<reference evidence="1 2" key="1">
    <citation type="submission" date="2024-09" db="EMBL/GenBank/DDBJ databases">
        <authorList>
            <person name="Sun Q."/>
            <person name="Mori K."/>
        </authorList>
    </citation>
    <scope>NUCLEOTIDE SEQUENCE [LARGE SCALE GENOMIC DNA]</scope>
    <source>
        <strain evidence="1 2">JCM 11201</strain>
    </source>
</reference>
<dbReference type="EMBL" id="JBHMAF010000074">
    <property type="protein sequence ID" value="MFB9759583.1"/>
    <property type="molecule type" value="Genomic_DNA"/>
</dbReference>
<accession>A0ABV5WGN8</accession>